<evidence type="ECO:0000313" key="13">
    <source>
        <dbReference type="Proteomes" id="UP000243579"/>
    </source>
</evidence>
<keyword evidence="5 9" id="KW-0548">Nucleotidyltransferase</keyword>
<dbReference type="OrthoDB" id="276422at2759"/>
<dbReference type="Gene3D" id="1.10.1320.10">
    <property type="entry name" value="DNA-directed RNA polymerase, N-terminal domain"/>
    <property type="match status" value="1"/>
</dbReference>
<evidence type="ECO:0000259" key="11">
    <source>
        <dbReference type="SMART" id="SM01311"/>
    </source>
</evidence>
<dbReference type="InterPro" id="IPR002092">
    <property type="entry name" value="DNA-dir_Rpol_phage-type"/>
</dbReference>
<evidence type="ECO:0000256" key="1">
    <source>
        <dbReference type="ARBA" id="ARBA00009493"/>
    </source>
</evidence>
<evidence type="ECO:0000256" key="5">
    <source>
        <dbReference type="ARBA" id="ARBA00022695"/>
    </source>
</evidence>
<dbReference type="Proteomes" id="UP000243579">
    <property type="component" value="Unassembled WGS sequence"/>
</dbReference>
<evidence type="ECO:0000256" key="3">
    <source>
        <dbReference type="ARBA" id="ARBA00022478"/>
    </source>
</evidence>
<evidence type="ECO:0000256" key="7">
    <source>
        <dbReference type="ARBA" id="ARBA00023163"/>
    </source>
</evidence>
<feature type="domain" description="DNA-directed RNA polymerase N-terminal" evidence="11">
    <location>
        <begin position="174"/>
        <end position="479"/>
    </location>
</feature>
<dbReference type="InterPro" id="IPR043502">
    <property type="entry name" value="DNA/RNA_pol_sf"/>
</dbReference>
<dbReference type="InterPro" id="IPR037159">
    <property type="entry name" value="RNA_POL_N_sf"/>
</dbReference>
<dbReference type="EMBL" id="JNBR01000081">
    <property type="protein sequence ID" value="OQR98684.1"/>
    <property type="molecule type" value="Genomic_DNA"/>
</dbReference>
<dbReference type="Gene3D" id="1.10.287.260">
    <property type="match status" value="1"/>
</dbReference>
<dbReference type="GO" id="GO:0003677">
    <property type="term" value="F:DNA binding"/>
    <property type="evidence" value="ECO:0007669"/>
    <property type="project" value="InterPro"/>
</dbReference>
<proteinExistence type="inferred from homology"/>
<dbReference type="GO" id="GO:0006390">
    <property type="term" value="P:mitochondrial transcription"/>
    <property type="evidence" value="ECO:0007669"/>
    <property type="project" value="TreeGrafter"/>
</dbReference>
<evidence type="ECO:0000256" key="8">
    <source>
        <dbReference type="ARBA" id="ARBA00048552"/>
    </source>
</evidence>
<comment type="similarity">
    <text evidence="1 9">Belongs to the phage and mitochondrial RNA polymerase family.</text>
</comment>
<name>A0A1V9ZL07_ACHHY</name>
<dbReference type="STRING" id="1202772.A0A1V9ZL07"/>
<evidence type="ECO:0000256" key="9">
    <source>
        <dbReference type="RuleBase" id="RU003805"/>
    </source>
</evidence>
<dbReference type="SMART" id="SM01311">
    <property type="entry name" value="RPOL_N"/>
    <property type="match status" value="1"/>
</dbReference>
<dbReference type="PANTHER" id="PTHR10102">
    <property type="entry name" value="DNA-DIRECTED RNA POLYMERASE, MITOCHONDRIAL"/>
    <property type="match status" value="1"/>
</dbReference>
<dbReference type="GO" id="GO:0003899">
    <property type="term" value="F:DNA-directed RNA polymerase activity"/>
    <property type="evidence" value="ECO:0007669"/>
    <property type="project" value="UniProtKB-EC"/>
</dbReference>
<comment type="catalytic activity">
    <reaction evidence="8 9">
        <text>RNA(n) + a ribonucleoside 5'-triphosphate = RNA(n+1) + diphosphate</text>
        <dbReference type="Rhea" id="RHEA:21248"/>
        <dbReference type="Rhea" id="RHEA-COMP:14527"/>
        <dbReference type="Rhea" id="RHEA-COMP:17342"/>
        <dbReference type="ChEBI" id="CHEBI:33019"/>
        <dbReference type="ChEBI" id="CHEBI:61557"/>
        <dbReference type="ChEBI" id="CHEBI:140395"/>
        <dbReference type="EC" id="2.7.7.6"/>
    </reaction>
</comment>
<evidence type="ECO:0000313" key="12">
    <source>
        <dbReference type="EMBL" id="OQR98684.1"/>
    </source>
</evidence>
<keyword evidence="6" id="KW-0809">Transit peptide</keyword>
<comment type="function">
    <text evidence="9">DNA-dependent RNA polymerase catalyzes the transcription of DNA into RNA using the four ribonucleoside triphosphates as substrates.</text>
</comment>
<reference evidence="12 13" key="1">
    <citation type="journal article" date="2014" name="Genome Biol. Evol.">
        <title>The secreted proteins of Achlya hypogyna and Thraustotheca clavata identify the ancestral oomycete secretome and reveal gene acquisitions by horizontal gene transfer.</title>
        <authorList>
            <person name="Misner I."/>
            <person name="Blouin N."/>
            <person name="Leonard G."/>
            <person name="Richards T.A."/>
            <person name="Lane C.E."/>
        </authorList>
    </citation>
    <scope>NUCLEOTIDE SEQUENCE [LARGE SCALE GENOMIC DNA]</scope>
    <source>
        <strain evidence="12 13">ATCC 48635</strain>
    </source>
</reference>
<feature type="region of interest" description="Disordered" evidence="10">
    <location>
        <begin position="97"/>
        <end position="135"/>
    </location>
</feature>
<dbReference type="Gene3D" id="1.10.287.280">
    <property type="match status" value="1"/>
</dbReference>
<keyword evidence="4 9" id="KW-0808">Transferase</keyword>
<dbReference type="InterPro" id="IPR029262">
    <property type="entry name" value="RPOL_N"/>
</dbReference>
<dbReference type="PROSITE" id="PS00900">
    <property type="entry name" value="RNA_POL_PHAGE_1"/>
    <property type="match status" value="1"/>
</dbReference>
<sequence length="1069" mass="121757">MQAARLHVRRWLSVAKPAAAVSRSSALLPRWQQRQPQQMLRHNTMQQRMKSSIPAMQRLEDDCDDDSDDEGFEALPKHSPLEKADWFERSLSVAPMPQRYKRPRKPVTPWDATLHEDDQSSSIPSYTPSEKDETHRLGAMSPEEVDSWLEGFEIPAEAAKLTGKTAYEVRELYAKQLRLEQAIYEMSVDTNTSTMTSVAQLSMGSQVGSAKSYIIKWGASLTSAILDEIADVSDGDTSVIDRSIYGPALYLIAPEKLARIVVTTVLNHVLMEADGVKFVKITLALGKEIQEEIKKESLRSRSNLPAFERQYARIFQGNKRSNIRARAMEYFETVGDWSKELQLKLGSALLDLLEKNCYEEVAAAPESGLSHLSEDRPETPSRVKAFMHTVRFEKNRRYGIIRASPEVYAKIMNGDVFLPWCARYLPMVVPPRPWQGVANGGYLTLPTTIMRHRDSRWQLQCAKRGEMDPVVRSLNMLADIPWVINRDVLNVVMAIWNNGGGFGDLPPRDDLALPEEPNPEAYTHIADEADRLARYNTDVDTYKKTLAKIVKKNREFHSLRCDTIYKLQVAEEFQHEEALYFPYNMDFRGRVYPIPPNLNHLGSDMSRSLLVFKDKKPLGPGGLRWLKIHLANLYGIDKCSFDDRERFSTEHMQQILASAADPLGDHPDCKWWRDAEAPFLALGVVFELAKAMQHPNPEEYLCNLPVHQDGSCNGLQHYAALGRDQGGGEQVNLVPSDKPQDVYSGVAARVIARMEQDAVKGVPSLEEIIDDMRPSFEQSWHEDALVKQRRSSYVPKKALTREESLVRLAKAKEFELKRRHEYANLLLKSISRKVVKQTVMTSVYGVTYIGARRQIQARLEEVFLLEGRGMDEELEEQIYHAANYAAELTMQSMGDLFTSARLIMEWLSKCTELVANEGQMMSWITPLGLPVTQPYRVQSSKQVRTSMQHVIIADNDSKRVSVGRQKSAFPPNYVHSLDSTHMMMTSLKVIGEDGLDFAAVHDSYWTHACNVDRMNQRLREEFVALYSQPLLEELRDQLVMRFPRQQFPPVPEVGQLDLTEVLESPYFFN</sequence>
<dbReference type="InterPro" id="IPR024075">
    <property type="entry name" value="DNA-dir_RNA_pol_helix_hairp_sf"/>
</dbReference>
<evidence type="ECO:0000256" key="2">
    <source>
        <dbReference type="ARBA" id="ARBA00012418"/>
    </source>
</evidence>
<keyword evidence="7 9" id="KW-0804">Transcription</keyword>
<dbReference type="Pfam" id="PF14700">
    <property type="entry name" value="RPOL_N"/>
    <property type="match status" value="1"/>
</dbReference>
<dbReference type="SUPFAM" id="SSF56672">
    <property type="entry name" value="DNA/RNA polymerases"/>
    <property type="match status" value="1"/>
</dbReference>
<comment type="caution">
    <text evidence="12">The sequence shown here is derived from an EMBL/GenBank/DDBJ whole genome shotgun (WGS) entry which is preliminary data.</text>
</comment>
<dbReference type="AlphaFoldDB" id="A0A1V9ZL07"/>
<dbReference type="FunFam" id="1.10.287.280:FF:000001">
    <property type="entry name" value="DNA-directed RNA polymerase"/>
    <property type="match status" value="1"/>
</dbReference>
<keyword evidence="3 9" id="KW-0240">DNA-directed RNA polymerase</keyword>
<gene>
    <name evidence="12" type="ORF">ACHHYP_08232</name>
</gene>
<organism evidence="12 13">
    <name type="scientific">Achlya hypogyna</name>
    <name type="common">Oomycete</name>
    <name type="synonym">Protoachlya hypogyna</name>
    <dbReference type="NCBI Taxonomy" id="1202772"/>
    <lineage>
        <taxon>Eukaryota</taxon>
        <taxon>Sar</taxon>
        <taxon>Stramenopiles</taxon>
        <taxon>Oomycota</taxon>
        <taxon>Saprolegniomycetes</taxon>
        <taxon>Saprolegniales</taxon>
        <taxon>Achlyaceae</taxon>
        <taxon>Achlya</taxon>
    </lineage>
</organism>
<keyword evidence="13" id="KW-1185">Reference proteome</keyword>
<evidence type="ECO:0000256" key="4">
    <source>
        <dbReference type="ARBA" id="ARBA00022679"/>
    </source>
</evidence>
<dbReference type="InterPro" id="IPR046950">
    <property type="entry name" value="DNA-dir_Rpol_C_phage-type"/>
</dbReference>
<dbReference type="EC" id="2.7.7.6" evidence="2 9"/>
<dbReference type="PROSITE" id="PS00489">
    <property type="entry name" value="RNA_POL_PHAGE_2"/>
    <property type="match status" value="1"/>
</dbReference>
<accession>A0A1V9ZL07</accession>
<dbReference type="PANTHER" id="PTHR10102:SF0">
    <property type="entry name" value="DNA-DIRECTED RNA POLYMERASE, MITOCHONDRIAL"/>
    <property type="match status" value="1"/>
</dbReference>
<evidence type="ECO:0000256" key="10">
    <source>
        <dbReference type="SAM" id="MobiDB-lite"/>
    </source>
</evidence>
<dbReference type="Gene3D" id="1.10.150.20">
    <property type="entry name" value="5' to 3' exonuclease, C-terminal subdomain"/>
    <property type="match status" value="1"/>
</dbReference>
<dbReference type="Pfam" id="PF00940">
    <property type="entry name" value="RNA_pol"/>
    <property type="match status" value="1"/>
</dbReference>
<protein>
    <recommendedName>
        <fullName evidence="2 9">DNA-directed RNA polymerase</fullName>
        <ecNumber evidence="2 9">2.7.7.6</ecNumber>
    </recommendedName>
</protein>
<dbReference type="GO" id="GO:0034245">
    <property type="term" value="C:mitochondrial DNA-directed RNA polymerase complex"/>
    <property type="evidence" value="ECO:0007669"/>
    <property type="project" value="TreeGrafter"/>
</dbReference>
<evidence type="ECO:0000256" key="6">
    <source>
        <dbReference type="ARBA" id="ARBA00022946"/>
    </source>
</evidence>